<dbReference type="Pfam" id="PF02140">
    <property type="entry name" value="SUEL_Lectin"/>
    <property type="match status" value="1"/>
</dbReference>
<name>A7T6F6_NEMVE</name>
<evidence type="ECO:0000313" key="4">
    <source>
        <dbReference type="Proteomes" id="UP000001593"/>
    </source>
</evidence>
<dbReference type="PANTHER" id="PTHR46780">
    <property type="entry name" value="PROTEIN EVA-1"/>
    <property type="match status" value="1"/>
</dbReference>
<sequence length="369" mass="41434">MNLEAALGNFCQHREVDGNSGLNGWSNFFLVRGCKIVPWFPELNGTWLQNHIIQNLTTPTSNQCQVKCFANDSCRSYNFCQELELCQLSNSDHVEHPDDKVPRKGFVYRGTENACASAPCLSGLLCQADFAHDSYICVCPADQPDCLALLMDGVFFLVRGCKIVPWFPELNGTWLQNHIIQNLTTPTSNQCQVKCFANESCRSYNFCQELELCQLSNSDHVEHPDDRVPREGFVYKGTKNACASAPCLSGLLCQADFAHDSYICVCPADQPDCLTQTSIICHDEMVDLSCPQGAVLDIQWALYARSAREPCPHSANRICTVQYPQTLAKVQEYCQGKQSCSFRVNHIDLVGFDPCRNVFKYLEVRYACK</sequence>
<feature type="domain" description="SUEL-type lectin" evidence="1">
    <location>
        <begin position="280"/>
        <end position="369"/>
    </location>
</feature>
<dbReference type="SUPFAM" id="SSF57414">
    <property type="entry name" value="Hairpin loop containing domain-like"/>
    <property type="match status" value="2"/>
</dbReference>
<feature type="domain" description="Apple" evidence="2">
    <location>
        <begin position="161"/>
        <end position="242"/>
    </location>
</feature>
<evidence type="ECO:0000259" key="1">
    <source>
        <dbReference type="PROSITE" id="PS50228"/>
    </source>
</evidence>
<dbReference type="Gene3D" id="2.60.120.740">
    <property type="match status" value="1"/>
</dbReference>
<gene>
    <name evidence="3" type="ORF">NEMVEDRAFT_v1g222996</name>
</gene>
<dbReference type="Pfam" id="PF00024">
    <property type="entry name" value="PAN_1"/>
    <property type="match status" value="2"/>
</dbReference>
<dbReference type="PROSITE" id="PS50228">
    <property type="entry name" value="SUEL_LECTIN"/>
    <property type="match status" value="1"/>
</dbReference>
<evidence type="ECO:0000313" key="3">
    <source>
        <dbReference type="EMBL" id="EDO28449.1"/>
    </source>
</evidence>
<dbReference type="GO" id="GO:0030246">
    <property type="term" value="F:carbohydrate binding"/>
    <property type="evidence" value="ECO:0007669"/>
    <property type="project" value="InterPro"/>
</dbReference>
<dbReference type="HOGENOM" id="CLU_910004_0_0_1"/>
<dbReference type="EMBL" id="DS471551">
    <property type="protein sequence ID" value="EDO28449.1"/>
    <property type="molecule type" value="Genomic_DNA"/>
</dbReference>
<keyword evidence="4" id="KW-1185">Reference proteome</keyword>
<proteinExistence type="predicted"/>
<dbReference type="AlphaFoldDB" id="A7T6F6"/>
<dbReference type="InParanoid" id="A7T6F6"/>
<organism evidence="3 4">
    <name type="scientific">Nematostella vectensis</name>
    <name type="common">Starlet sea anemone</name>
    <dbReference type="NCBI Taxonomy" id="45351"/>
    <lineage>
        <taxon>Eukaryota</taxon>
        <taxon>Metazoa</taxon>
        <taxon>Cnidaria</taxon>
        <taxon>Anthozoa</taxon>
        <taxon>Hexacorallia</taxon>
        <taxon>Actiniaria</taxon>
        <taxon>Edwardsiidae</taxon>
        <taxon>Nematostella</taxon>
    </lineage>
</organism>
<dbReference type="PhylomeDB" id="A7T6F6"/>
<evidence type="ECO:0000259" key="2">
    <source>
        <dbReference type="PROSITE" id="PS50948"/>
    </source>
</evidence>
<dbReference type="PROSITE" id="PS50948">
    <property type="entry name" value="PAN"/>
    <property type="match status" value="2"/>
</dbReference>
<dbReference type="InterPro" id="IPR043159">
    <property type="entry name" value="Lectin_gal-bd_sf"/>
</dbReference>
<dbReference type="Gene3D" id="3.50.4.10">
    <property type="entry name" value="Hepatocyte Growth Factor"/>
    <property type="match status" value="2"/>
</dbReference>
<protein>
    <submittedName>
        <fullName evidence="3">Uncharacterized protein</fullName>
    </submittedName>
</protein>
<dbReference type="InterPro" id="IPR000922">
    <property type="entry name" value="Lectin_gal-bd_dom"/>
</dbReference>
<accession>A7T6F6</accession>
<feature type="domain" description="Apple" evidence="2">
    <location>
        <begin position="34"/>
        <end position="115"/>
    </location>
</feature>
<reference evidence="3 4" key="1">
    <citation type="journal article" date="2007" name="Science">
        <title>Sea anemone genome reveals ancestral eumetazoan gene repertoire and genomic organization.</title>
        <authorList>
            <person name="Putnam N.H."/>
            <person name="Srivastava M."/>
            <person name="Hellsten U."/>
            <person name="Dirks B."/>
            <person name="Chapman J."/>
            <person name="Salamov A."/>
            <person name="Terry A."/>
            <person name="Shapiro H."/>
            <person name="Lindquist E."/>
            <person name="Kapitonov V.V."/>
            <person name="Jurka J."/>
            <person name="Genikhovich G."/>
            <person name="Grigoriev I.V."/>
            <person name="Lucas S.M."/>
            <person name="Steele R.E."/>
            <person name="Finnerty J.R."/>
            <person name="Technau U."/>
            <person name="Martindale M.Q."/>
            <person name="Rokhsar D.S."/>
        </authorList>
    </citation>
    <scope>NUCLEOTIDE SEQUENCE [LARGE SCALE GENOMIC DNA]</scope>
    <source>
        <strain evidence="4">CH2 X CH6</strain>
    </source>
</reference>
<dbReference type="Proteomes" id="UP000001593">
    <property type="component" value="Unassembled WGS sequence"/>
</dbReference>
<dbReference type="InterPro" id="IPR003609">
    <property type="entry name" value="Pan_app"/>
</dbReference>